<dbReference type="PANTHER" id="PTHR31302:SF32">
    <property type="entry name" value="PHOSPHOESTERASE"/>
    <property type="match status" value="1"/>
</dbReference>
<evidence type="ECO:0000259" key="1">
    <source>
        <dbReference type="Pfam" id="PF00149"/>
    </source>
</evidence>
<dbReference type="OrthoDB" id="9780884at2"/>
<organism evidence="2 3">
    <name type="scientific">Halobacillus mangrovi</name>
    <dbReference type="NCBI Taxonomy" id="402384"/>
    <lineage>
        <taxon>Bacteria</taxon>
        <taxon>Bacillati</taxon>
        <taxon>Bacillota</taxon>
        <taxon>Bacilli</taxon>
        <taxon>Bacillales</taxon>
        <taxon>Bacillaceae</taxon>
        <taxon>Halobacillus</taxon>
    </lineage>
</organism>
<dbReference type="EMBL" id="CP020772">
    <property type="protein sequence ID" value="ARI77223.1"/>
    <property type="molecule type" value="Genomic_DNA"/>
</dbReference>
<dbReference type="PANTHER" id="PTHR31302">
    <property type="entry name" value="TRANSMEMBRANE PROTEIN WITH METALLOPHOSPHOESTERASE DOMAIN-RELATED"/>
    <property type="match status" value="1"/>
</dbReference>
<evidence type="ECO:0000313" key="3">
    <source>
        <dbReference type="Proteomes" id="UP000192527"/>
    </source>
</evidence>
<dbReference type="STRING" id="402384.HM131_10400"/>
<dbReference type="InterPro" id="IPR004843">
    <property type="entry name" value="Calcineurin-like_PHP"/>
</dbReference>
<dbReference type="Proteomes" id="UP000192527">
    <property type="component" value="Chromosome"/>
</dbReference>
<dbReference type="InterPro" id="IPR051158">
    <property type="entry name" value="Metallophosphoesterase_sf"/>
</dbReference>
<gene>
    <name evidence="2" type="ORF">HM131_10400</name>
</gene>
<dbReference type="RefSeq" id="WP_085029695.1">
    <property type="nucleotide sequence ID" value="NZ_CP020772.1"/>
</dbReference>
<protein>
    <recommendedName>
        <fullName evidence="1">Calcineurin-like phosphoesterase domain-containing protein</fullName>
    </recommendedName>
</protein>
<evidence type="ECO:0000313" key="2">
    <source>
        <dbReference type="EMBL" id="ARI77223.1"/>
    </source>
</evidence>
<dbReference type="KEGG" id="hmn:HM131_10400"/>
<dbReference type="Gene3D" id="3.60.21.10">
    <property type="match status" value="1"/>
</dbReference>
<name>A0A1W5ZVC8_9BACI</name>
<dbReference type="GO" id="GO:0008758">
    <property type="term" value="F:UDP-2,3-diacylglucosamine hydrolase activity"/>
    <property type="evidence" value="ECO:0007669"/>
    <property type="project" value="TreeGrafter"/>
</dbReference>
<reference evidence="2 3" key="1">
    <citation type="submission" date="2017-04" db="EMBL/GenBank/DDBJ databases">
        <title>The whole genome sequencing and assembly of Halobacillus mangrovi strain.</title>
        <authorList>
            <person name="Lee S.-J."/>
            <person name="Park M.-K."/>
            <person name="Kim J.-Y."/>
            <person name="Lee Y.-J."/>
            <person name="Yi H."/>
            <person name="Bahn Y.-S."/>
            <person name="Kim J.F."/>
            <person name="Lee D.-W."/>
        </authorList>
    </citation>
    <scope>NUCLEOTIDE SEQUENCE [LARGE SCALE GENOMIC DNA]</scope>
    <source>
        <strain evidence="2 3">KTB 131</strain>
    </source>
</reference>
<accession>A0A1W5ZVC8</accession>
<dbReference type="SUPFAM" id="SSF56300">
    <property type="entry name" value="Metallo-dependent phosphatases"/>
    <property type="match status" value="1"/>
</dbReference>
<proteinExistence type="predicted"/>
<dbReference type="InterPro" id="IPR029052">
    <property type="entry name" value="Metallo-depent_PP-like"/>
</dbReference>
<sequence>MLWLLLAVTAAALLLYLYMRYSAQNDHLEFHTIEAESYPGNEPLHIFFISDIHNRVIKKATLSKIENIDMVIVGGDLVDKRTTMSQLKHNIEALKKWKVPLYFIPGNNDHELIDYDVVDILESENVQVLSNGDATIPMRGEKKIVLSGIDPYFLKPRRHMYHIKDRHPYQILCVHDPYVFKQMNKVDQQRFDLILTGHTHGGQIRIFGLGPYTRGGWFSKYSRPLLISEGYGTSLMPLRLGTRAECHLITVRKSR</sequence>
<dbReference type="Pfam" id="PF00149">
    <property type="entry name" value="Metallophos"/>
    <property type="match status" value="1"/>
</dbReference>
<keyword evidence="3" id="KW-1185">Reference proteome</keyword>
<dbReference type="AlphaFoldDB" id="A0A1W5ZVC8"/>
<dbReference type="GO" id="GO:0016020">
    <property type="term" value="C:membrane"/>
    <property type="evidence" value="ECO:0007669"/>
    <property type="project" value="GOC"/>
</dbReference>
<feature type="domain" description="Calcineurin-like phosphoesterase" evidence="1">
    <location>
        <begin position="45"/>
        <end position="201"/>
    </location>
</feature>
<dbReference type="GO" id="GO:0009245">
    <property type="term" value="P:lipid A biosynthetic process"/>
    <property type="evidence" value="ECO:0007669"/>
    <property type="project" value="TreeGrafter"/>
</dbReference>